<reference evidence="5" key="1">
    <citation type="journal article" date="2020" name="Syst. Appl. Microbiol.">
        <title>Streptomyces alkaliterrae sp. nov., isolated from an alkaline soil, and emended descriptions of Streptomyces alkaliphilus, Streptomyces calidiresistens and Streptomyces durbertensis.</title>
        <authorList>
            <person name="Swiecimska M."/>
            <person name="Golinska P."/>
            <person name="Nouioui I."/>
            <person name="Wypij M."/>
            <person name="Rai M."/>
            <person name="Sangal V."/>
            <person name="Goodfellow M."/>
        </authorList>
    </citation>
    <scope>NUCLEOTIDE SEQUENCE [LARGE SCALE GENOMIC DNA]</scope>
    <source>
        <strain evidence="5">DSM 104538</strain>
    </source>
</reference>
<evidence type="ECO:0000313" key="5">
    <source>
        <dbReference type="Proteomes" id="UP000766698"/>
    </source>
</evidence>
<accession>A0ABR6EJP4</accession>
<feature type="signal peptide" evidence="2">
    <location>
        <begin position="1"/>
        <end position="20"/>
    </location>
</feature>
<dbReference type="Pfam" id="PF26366">
    <property type="entry name" value="DUF8094"/>
    <property type="match status" value="1"/>
</dbReference>
<dbReference type="EMBL" id="WMLF01000301">
    <property type="protein sequence ID" value="MBB1245545.1"/>
    <property type="molecule type" value="Genomic_DNA"/>
</dbReference>
<dbReference type="InterPro" id="IPR058407">
    <property type="entry name" value="DUF8094"/>
</dbReference>
<keyword evidence="2" id="KW-0732">Signal</keyword>
<evidence type="ECO:0000256" key="2">
    <source>
        <dbReference type="SAM" id="SignalP"/>
    </source>
</evidence>
<dbReference type="PROSITE" id="PS51257">
    <property type="entry name" value="PROKAR_LIPOPROTEIN"/>
    <property type="match status" value="1"/>
</dbReference>
<evidence type="ECO:0000313" key="4">
    <source>
        <dbReference type="EMBL" id="MBB1245545.1"/>
    </source>
</evidence>
<organism evidence="4 5">
    <name type="scientific">Streptomyces durbertensis</name>
    <dbReference type="NCBI Taxonomy" id="2448886"/>
    <lineage>
        <taxon>Bacteria</taxon>
        <taxon>Bacillati</taxon>
        <taxon>Actinomycetota</taxon>
        <taxon>Actinomycetes</taxon>
        <taxon>Kitasatosporales</taxon>
        <taxon>Streptomycetaceae</taxon>
        <taxon>Streptomyces</taxon>
    </lineage>
</organism>
<feature type="region of interest" description="Disordered" evidence="1">
    <location>
        <begin position="201"/>
        <end position="231"/>
    </location>
</feature>
<proteinExistence type="predicted"/>
<gene>
    <name evidence="4" type="ORF">GL263_18570</name>
</gene>
<name>A0ABR6EJP4_9ACTN</name>
<comment type="caution">
    <text evidence="4">The sequence shown here is derived from an EMBL/GenBank/DDBJ whole genome shotgun (WGS) entry which is preliminary data.</text>
</comment>
<feature type="domain" description="DUF8094" evidence="3">
    <location>
        <begin position="31"/>
        <end position="320"/>
    </location>
</feature>
<evidence type="ECO:0000259" key="3">
    <source>
        <dbReference type="Pfam" id="PF26366"/>
    </source>
</evidence>
<sequence>MMSRRTAAATVALALTGALSGCVTVHGETAVVPATTKAEAEKVLGTYLSTSNKANRKHDTALAATVERGALGDSNQAALKVSRALEPGGATDFRPLELTDTRFHIPRQAGWPKFFLVDSTGKGSSGERRVLLAFTRDGIGEPWRASYRAVVDAADVPEFAEDEEGHVVAVPADDEKGVALAAEPDELSKAYVGQLKDGKGPFADGPYTSGKRETRRKNANRPAARNEWADQAADSARYAPFGLRTTKGDALVFFASHQHTKQTAATGYTPKVLPEVEPVLKGQVKRSLTQVFLLQHAVLVPTADSGDKIDFLYQGVGRISAKGE</sequence>
<evidence type="ECO:0000256" key="1">
    <source>
        <dbReference type="SAM" id="MobiDB-lite"/>
    </source>
</evidence>
<feature type="chain" id="PRO_5045399717" description="DUF8094 domain-containing protein" evidence="2">
    <location>
        <begin position="21"/>
        <end position="324"/>
    </location>
</feature>
<protein>
    <recommendedName>
        <fullName evidence="3">DUF8094 domain-containing protein</fullName>
    </recommendedName>
</protein>
<dbReference type="Proteomes" id="UP000766698">
    <property type="component" value="Unassembled WGS sequence"/>
</dbReference>
<keyword evidence="5" id="KW-1185">Reference proteome</keyword>
<dbReference type="RefSeq" id="WP_182856847.1">
    <property type="nucleotide sequence ID" value="NZ_WMLF01000301.1"/>
</dbReference>